<dbReference type="Proteomes" id="UP000030652">
    <property type="component" value="Unassembled WGS sequence"/>
</dbReference>
<dbReference type="PANTHER" id="PTHR37029:SF1">
    <property type="entry name" value="SSR1768 PROTEIN"/>
    <property type="match status" value="1"/>
</dbReference>
<dbReference type="EMBL" id="JRYO01000189">
    <property type="protein sequence ID" value="KHE91620.1"/>
    <property type="molecule type" value="Genomic_DNA"/>
</dbReference>
<comment type="caution">
    <text evidence="1">The sequence shown here is derived from an EMBL/GenBank/DDBJ whole genome shotgun (WGS) entry which is preliminary data.</text>
</comment>
<organism evidence="1 2">
    <name type="scientific">Candidatus Scalindua brodae</name>
    <dbReference type="NCBI Taxonomy" id="237368"/>
    <lineage>
        <taxon>Bacteria</taxon>
        <taxon>Pseudomonadati</taxon>
        <taxon>Planctomycetota</taxon>
        <taxon>Candidatus Brocadiia</taxon>
        <taxon>Candidatus Brocadiales</taxon>
        <taxon>Candidatus Scalinduaceae</taxon>
        <taxon>Candidatus Scalindua</taxon>
    </lineage>
</organism>
<evidence type="ECO:0008006" key="3">
    <source>
        <dbReference type="Google" id="ProtNLM"/>
    </source>
</evidence>
<protein>
    <recommendedName>
        <fullName evidence="3">DUF2283 domain-containing protein</fullName>
    </recommendedName>
</protein>
<dbReference type="AlphaFoldDB" id="A0A0B0ELQ0"/>
<gene>
    <name evidence="1" type="ORF">SCABRO_02675</name>
</gene>
<sequence length="70" mass="7648">MRLSYHEETDSLYIHLVERPGVDADEVAPGIIVDYDTDGKPVGIDIDHAKNVIDLTTLETGSLPLKVKSA</sequence>
<reference evidence="1 2" key="1">
    <citation type="submission" date="2014-10" db="EMBL/GenBank/DDBJ databases">
        <title>Draft genome of anammox bacterium scalindua brodae, obtained using differential coverage binning of sequence data from two enrichment reactors.</title>
        <authorList>
            <person name="Speth D.R."/>
            <person name="Russ L."/>
            <person name="Kartal B."/>
            <person name="Op den Camp H.J."/>
            <person name="Dutilh B.E."/>
            <person name="Jetten M.S."/>
        </authorList>
    </citation>
    <scope>NUCLEOTIDE SEQUENCE [LARGE SCALE GENOMIC DNA]</scope>
    <source>
        <strain evidence="1">RU1</strain>
    </source>
</reference>
<dbReference type="InterPro" id="IPR019270">
    <property type="entry name" value="DUF2283"/>
</dbReference>
<dbReference type="PANTHER" id="PTHR37029">
    <property type="entry name" value="SSR1768 PROTEIN"/>
    <property type="match status" value="1"/>
</dbReference>
<evidence type="ECO:0000313" key="1">
    <source>
        <dbReference type="EMBL" id="KHE91620.1"/>
    </source>
</evidence>
<accession>A0A0B0ELQ0</accession>
<name>A0A0B0ELQ0_9BACT</name>
<proteinExistence type="predicted"/>
<evidence type="ECO:0000313" key="2">
    <source>
        <dbReference type="Proteomes" id="UP000030652"/>
    </source>
</evidence>
<dbReference type="Pfam" id="PF10049">
    <property type="entry name" value="DUF2283"/>
    <property type="match status" value="1"/>
</dbReference>
<dbReference type="eggNOG" id="COG5428">
    <property type="taxonomic scope" value="Bacteria"/>
</dbReference>